<protein>
    <submittedName>
        <fullName evidence="1">Uncharacterized protein</fullName>
    </submittedName>
</protein>
<organism evidence="1 2">
    <name type="scientific">Ponticaulis profundi</name>
    <dbReference type="NCBI Taxonomy" id="2665222"/>
    <lineage>
        <taxon>Bacteria</taxon>
        <taxon>Pseudomonadati</taxon>
        <taxon>Pseudomonadota</taxon>
        <taxon>Alphaproteobacteria</taxon>
        <taxon>Hyphomonadales</taxon>
        <taxon>Hyphomonadaceae</taxon>
        <taxon>Ponticaulis</taxon>
    </lineage>
</organism>
<proteinExistence type="predicted"/>
<dbReference type="Proteomes" id="UP001596303">
    <property type="component" value="Unassembled WGS sequence"/>
</dbReference>
<comment type="caution">
    <text evidence="1">The sequence shown here is derived from an EMBL/GenBank/DDBJ whole genome shotgun (WGS) entry which is preliminary data.</text>
</comment>
<evidence type="ECO:0000313" key="2">
    <source>
        <dbReference type="Proteomes" id="UP001596303"/>
    </source>
</evidence>
<accession>A0ABW1SCH4</accession>
<reference evidence="2" key="1">
    <citation type="journal article" date="2019" name="Int. J. Syst. Evol. Microbiol.">
        <title>The Global Catalogue of Microorganisms (GCM) 10K type strain sequencing project: providing services to taxonomists for standard genome sequencing and annotation.</title>
        <authorList>
            <consortium name="The Broad Institute Genomics Platform"/>
            <consortium name="The Broad Institute Genome Sequencing Center for Infectious Disease"/>
            <person name="Wu L."/>
            <person name="Ma J."/>
        </authorList>
    </citation>
    <scope>NUCLEOTIDE SEQUENCE [LARGE SCALE GENOMIC DNA]</scope>
    <source>
        <strain evidence="2">CGMCC-1.15741</strain>
    </source>
</reference>
<gene>
    <name evidence="1" type="ORF">ACFQDM_12495</name>
</gene>
<keyword evidence="2" id="KW-1185">Reference proteome</keyword>
<dbReference type="RefSeq" id="WP_377379524.1">
    <property type="nucleotide sequence ID" value="NZ_JBHSSW010000017.1"/>
</dbReference>
<name>A0ABW1SCH4_9PROT</name>
<evidence type="ECO:0000313" key="1">
    <source>
        <dbReference type="EMBL" id="MFC6198904.1"/>
    </source>
</evidence>
<sequence length="145" mass="16060">MRGFRMNARLSRLFATQIDTLADRGTLQFEAGQVWEIDEGEFSGVQLLVVKTEMDEDLGQIVHVTVRGPLQTLGGSELDGIPHLPFLHSALDQSDLTLAGHVERVPGDWRPMYDDWVQDAEEDEAGVFSLSAGRVLGDIMARLPI</sequence>
<dbReference type="EMBL" id="JBHSSW010000017">
    <property type="protein sequence ID" value="MFC6198904.1"/>
    <property type="molecule type" value="Genomic_DNA"/>
</dbReference>